<keyword evidence="2" id="KW-0547">Nucleotide-binding</keyword>
<protein>
    <submittedName>
        <fullName evidence="6">ABC-F family ATP-binding cassette domain-containing protein</fullName>
    </submittedName>
</protein>
<dbReference type="Pfam" id="PF12848">
    <property type="entry name" value="ABC_tran_Xtn"/>
    <property type="match status" value="1"/>
</dbReference>
<name>A0A928KR00_9FIRM</name>
<feature type="region of interest" description="Disordered" evidence="4">
    <location>
        <begin position="538"/>
        <end position="561"/>
    </location>
</feature>
<sequence length="639" mass="72237">MALLSTSNLRKTFGAEDLFSGVSFEIQSGDRIGLVGVNGSGKTTLFKMLTGDLPSDGGEIHLSRDAVIGYMEQHVCNNLEQTAYAEVLSVFAPLLGMERELEELSLALQGKPQNQAELIERQMLLNERFLREGGLTCRSRARSALLGLGFDDEQAAMPVGVLSGGQKAKLQLAKLLLSGANLLLLDEPTNHLDIASVEWLEDFLKGYSGAFLVISHDRYFLDRVTGRTFELANHRLTCYKGNYTAYLAQKQENDLTAQRKYENTKKEISRLEGMVAQQRQWNRERNIRMAESKMKVIERLESTLVKPDEAEDSIRFRFEPSQRGGNDVLDAAGLSLSFDGALLFRNVNLEIRRGERIFLIGPNGCGKTSLLKTLLSRYLPDSGEIRFGAGIDVGYYDQIQEDLHPEKTVIDEIWDSYPSMTQTEVRNALAIFLFQDDDVFKPVAALSGGERARVLLLRLMLSRANFLLLDEPTNHLDIGSCEALENALQNYEGTLLIVSHDRYLINKLADRIYFLDKDGTTEYIGNYDAYLERAKETAKEPVKEQQEPEQKSLYKQRKEQEAKLRKTRAAIKRAEQEMERLEQEMERVQARLHAPEIAADYEAVMELTKELARLKEQADSVFFTWSELSEELEQAGESA</sequence>
<evidence type="ECO:0000256" key="3">
    <source>
        <dbReference type="ARBA" id="ARBA00022840"/>
    </source>
</evidence>
<dbReference type="FunFam" id="3.40.50.300:FF:000309">
    <property type="entry name" value="ABC transporter ATP-binding protein"/>
    <property type="match status" value="1"/>
</dbReference>
<dbReference type="GO" id="GO:0003677">
    <property type="term" value="F:DNA binding"/>
    <property type="evidence" value="ECO:0007669"/>
    <property type="project" value="InterPro"/>
</dbReference>
<dbReference type="FunFam" id="3.40.50.300:FF:000011">
    <property type="entry name" value="Putative ABC transporter ATP-binding component"/>
    <property type="match status" value="1"/>
</dbReference>
<dbReference type="InterPro" id="IPR003593">
    <property type="entry name" value="AAA+_ATPase"/>
</dbReference>
<evidence type="ECO:0000313" key="6">
    <source>
        <dbReference type="EMBL" id="MBE6833137.1"/>
    </source>
</evidence>
<dbReference type="EMBL" id="SVNY01000002">
    <property type="protein sequence ID" value="MBE6833137.1"/>
    <property type="molecule type" value="Genomic_DNA"/>
</dbReference>
<dbReference type="CDD" id="cd03221">
    <property type="entry name" value="ABCF_EF-3"/>
    <property type="match status" value="2"/>
</dbReference>
<organism evidence="6 7">
    <name type="scientific">Faecalispora sporosphaeroides</name>
    <dbReference type="NCBI Taxonomy" id="1549"/>
    <lineage>
        <taxon>Bacteria</taxon>
        <taxon>Bacillati</taxon>
        <taxon>Bacillota</taxon>
        <taxon>Clostridia</taxon>
        <taxon>Eubacteriales</taxon>
        <taxon>Oscillospiraceae</taxon>
        <taxon>Faecalispora</taxon>
    </lineage>
</organism>
<keyword evidence="3 6" id="KW-0067">ATP-binding</keyword>
<gene>
    <name evidence="6" type="ORF">E7512_06065</name>
</gene>
<dbReference type="SMART" id="SM00382">
    <property type="entry name" value="AAA"/>
    <property type="match status" value="2"/>
</dbReference>
<dbReference type="GO" id="GO:0016887">
    <property type="term" value="F:ATP hydrolysis activity"/>
    <property type="evidence" value="ECO:0007669"/>
    <property type="project" value="InterPro"/>
</dbReference>
<feature type="domain" description="ABC transporter" evidence="5">
    <location>
        <begin position="329"/>
        <end position="542"/>
    </location>
</feature>
<dbReference type="InterPro" id="IPR027417">
    <property type="entry name" value="P-loop_NTPase"/>
</dbReference>
<dbReference type="PROSITE" id="PS00211">
    <property type="entry name" value="ABC_TRANSPORTER_1"/>
    <property type="match status" value="2"/>
</dbReference>
<dbReference type="Gene3D" id="3.40.50.300">
    <property type="entry name" value="P-loop containing nucleotide triphosphate hydrolases"/>
    <property type="match status" value="2"/>
</dbReference>
<dbReference type="Pfam" id="PF00005">
    <property type="entry name" value="ABC_tran"/>
    <property type="match status" value="2"/>
</dbReference>
<comment type="caution">
    <text evidence="6">The sequence shown here is derived from an EMBL/GenBank/DDBJ whole genome shotgun (WGS) entry which is preliminary data.</text>
</comment>
<dbReference type="GO" id="GO:0005524">
    <property type="term" value="F:ATP binding"/>
    <property type="evidence" value="ECO:0007669"/>
    <property type="project" value="UniProtKB-KW"/>
</dbReference>
<dbReference type="PROSITE" id="PS50893">
    <property type="entry name" value="ABC_TRANSPORTER_2"/>
    <property type="match status" value="2"/>
</dbReference>
<feature type="domain" description="ABC transporter" evidence="5">
    <location>
        <begin position="4"/>
        <end position="265"/>
    </location>
</feature>
<reference evidence="6" key="1">
    <citation type="submission" date="2019-04" db="EMBL/GenBank/DDBJ databases">
        <title>Evolution of Biomass-Degrading Anaerobic Consortia Revealed by Metagenomics.</title>
        <authorList>
            <person name="Peng X."/>
        </authorList>
    </citation>
    <scope>NUCLEOTIDE SEQUENCE</scope>
    <source>
        <strain evidence="6">SIG551</strain>
    </source>
</reference>
<dbReference type="Pfam" id="PF16326">
    <property type="entry name" value="ABC_tran_CTD"/>
    <property type="match status" value="1"/>
</dbReference>
<dbReference type="PANTHER" id="PTHR42855">
    <property type="entry name" value="ABC TRANSPORTER ATP-BINDING SUBUNIT"/>
    <property type="match status" value="1"/>
</dbReference>
<dbReference type="AlphaFoldDB" id="A0A928KR00"/>
<accession>A0A928KR00</accession>
<dbReference type="PANTHER" id="PTHR42855:SF2">
    <property type="entry name" value="DRUG RESISTANCE ABC TRANSPORTER,ATP-BINDING PROTEIN"/>
    <property type="match status" value="1"/>
</dbReference>
<evidence type="ECO:0000256" key="1">
    <source>
        <dbReference type="ARBA" id="ARBA00022737"/>
    </source>
</evidence>
<dbReference type="InterPro" id="IPR032781">
    <property type="entry name" value="ABC_tran_Xtn"/>
</dbReference>
<dbReference type="Proteomes" id="UP000754750">
    <property type="component" value="Unassembled WGS sequence"/>
</dbReference>
<dbReference type="InterPro" id="IPR003439">
    <property type="entry name" value="ABC_transporter-like_ATP-bd"/>
</dbReference>
<evidence type="ECO:0000256" key="2">
    <source>
        <dbReference type="ARBA" id="ARBA00022741"/>
    </source>
</evidence>
<keyword evidence="1" id="KW-0677">Repeat</keyword>
<evidence type="ECO:0000313" key="7">
    <source>
        <dbReference type="Proteomes" id="UP000754750"/>
    </source>
</evidence>
<dbReference type="SUPFAM" id="SSF52540">
    <property type="entry name" value="P-loop containing nucleoside triphosphate hydrolases"/>
    <property type="match status" value="2"/>
</dbReference>
<evidence type="ECO:0000256" key="4">
    <source>
        <dbReference type="SAM" id="MobiDB-lite"/>
    </source>
</evidence>
<dbReference type="InterPro" id="IPR032524">
    <property type="entry name" value="ABC_tran_C"/>
</dbReference>
<dbReference type="RefSeq" id="WP_020071961.1">
    <property type="nucleotide sequence ID" value="NZ_SVNY01000002.1"/>
</dbReference>
<dbReference type="InterPro" id="IPR051309">
    <property type="entry name" value="ABCF_ATPase"/>
</dbReference>
<proteinExistence type="predicted"/>
<dbReference type="InterPro" id="IPR017871">
    <property type="entry name" value="ABC_transporter-like_CS"/>
</dbReference>
<evidence type="ECO:0000259" key="5">
    <source>
        <dbReference type="PROSITE" id="PS50893"/>
    </source>
</evidence>